<dbReference type="Gene3D" id="1.10.246.130">
    <property type="match status" value="1"/>
</dbReference>
<dbReference type="InterPro" id="IPR043138">
    <property type="entry name" value="GGT_lsub"/>
</dbReference>
<evidence type="ECO:0000256" key="1">
    <source>
        <dbReference type="ARBA" id="ARBA00001049"/>
    </source>
</evidence>
<name>A0A378LC54_9GAMM</name>
<comment type="PTM">
    <text evidence="6">Cleaved by autocatalysis into a large and a small subunit.</text>
</comment>
<evidence type="ECO:0000256" key="3">
    <source>
        <dbReference type="ARBA" id="ARBA00047417"/>
    </source>
</evidence>
<dbReference type="UniPathway" id="UPA00204"/>
<dbReference type="PANTHER" id="PTHR43881">
    <property type="entry name" value="GAMMA-GLUTAMYLTRANSPEPTIDASE (AFU_ORTHOLOGUE AFUA_4G13580)"/>
    <property type="match status" value="1"/>
</dbReference>
<comment type="catalytic activity">
    <reaction evidence="3 6">
        <text>an N-terminal (5-L-glutamyl)-[peptide] + an alpha-amino acid = 5-L-glutamyl amino acid + an N-terminal L-alpha-aminoacyl-[peptide]</text>
        <dbReference type="Rhea" id="RHEA:23904"/>
        <dbReference type="Rhea" id="RHEA-COMP:9780"/>
        <dbReference type="Rhea" id="RHEA-COMP:9795"/>
        <dbReference type="ChEBI" id="CHEBI:77644"/>
        <dbReference type="ChEBI" id="CHEBI:78597"/>
        <dbReference type="ChEBI" id="CHEBI:78599"/>
        <dbReference type="ChEBI" id="CHEBI:78608"/>
        <dbReference type="EC" id="2.3.2.2"/>
    </reaction>
</comment>
<evidence type="ECO:0000313" key="7">
    <source>
        <dbReference type="EMBL" id="KTD78632.1"/>
    </source>
</evidence>
<keyword evidence="6" id="KW-0865">Zymogen</keyword>
<comment type="catalytic activity">
    <reaction evidence="2 6">
        <text>glutathione + H2O = L-cysteinylglycine + L-glutamate</text>
        <dbReference type="Rhea" id="RHEA:28807"/>
        <dbReference type="ChEBI" id="CHEBI:15377"/>
        <dbReference type="ChEBI" id="CHEBI:29985"/>
        <dbReference type="ChEBI" id="CHEBI:57925"/>
        <dbReference type="ChEBI" id="CHEBI:61694"/>
        <dbReference type="EC" id="3.4.19.13"/>
    </reaction>
</comment>
<dbReference type="AlphaFoldDB" id="A0A378LC54"/>
<dbReference type="EC" id="3.4.19.13" evidence="6"/>
<reference evidence="7 9" key="1">
    <citation type="submission" date="2015-11" db="EMBL/GenBank/DDBJ databases">
        <title>Genomic analysis of 38 Legionella species identifies large and diverse effector repertoires.</title>
        <authorList>
            <person name="Burstein D."/>
            <person name="Amaro F."/>
            <person name="Zusman T."/>
            <person name="Lifshitz Z."/>
            <person name="Cohen O."/>
            <person name="Gilbert J.A."/>
            <person name="Pupko T."/>
            <person name="Shuman H.A."/>
            <person name="Segal G."/>
        </authorList>
    </citation>
    <scope>NUCLEOTIDE SEQUENCE [LARGE SCALE GENOMIC DNA]</scope>
    <source>
        <strain evidence="7 9">SC-18-C9</strain>
    </source>
</reference>
<organism evidence="8 10">
    <name type="scientific">Legionella steigerwaltii</name>
    <dbReference type="NCBI Taxonomy" id="460"/>
    <lineage>
        <taxon>Bacteria</taxon>
        <taxon>Pseudomonadati</taxon>
        <taxon>Pseudomonadota</taxon>
        <taxon>Gammaproteobacteria</taxon>
        <taxon>Legionellales</taxon>
        <taxon>Legionellaceae</taxon>
        <taxon>Legionella</taxon>
    </lineage>
</organism>
<dbReference type="PANTHER" id="PTHR43881:SF1">
    <property type="entry name" value="GAMMA-GLUTAMYLTRANSPEPTIDASE (AFU_ORTHOLOGUE AFUA_4G13580)"/>
    <property type="match status" value="1"/>
</dbReference>
<gene>
    <name evidence="8" type="primary">ywrD</name>
    <name evidence="7" type="ORF">Lstg_1101</name>
    <name evidence="8" type="ORF">NCTC11991_02894</name>
</gene>
<dbReference type="PRINTS" id="PR01210">
    <property type="entry name" value="GGTRANSPTASE"/>
</dbReference>
<evidence type="ECO:0000256" key="4">
    <source>
        <dbReference type="PIRSR" id="PIRSR600101-1"/>
    </source>
</evidence>
<dbReference type="Proteomes" id="UP000255110">
    <property type="component" value="Unassembled WGS sequence"/>
</dbReference>
<dbReference type="Gene3D" id="3.60.20.40">
    <property type="match status" value="1"/>
</dbReference>
<dbReference type="EC" id="2.3.2.2" evidence="6"/>
<dbReference type="GO" id="GO:0006750">
    <property type="term" value="P:glutathione biosynthetic process"/>
    <property type="evidence" value="ECO:0007669"/>
    <property type="project" value="UniProtKB-KW"/>
</dbReference>
<comment type="subunit">
    <text evidence="6">This enzyme consists of two polypeptide chains, which are synthesized in precursor form from a single polypeptide.</text>
</comment>
<evidence type="ECO:0000313" key="8">
    <source>
        <dbReference type="EMBL" id="STY24277.1"/>
    </source>
</evidence>
<dbReference type="InterPro" id="IPR000101">
    <property type="entry name" value="GGT_peptidase"/>
</dbReference>
<dbReference type="GO" id="GO:0103068">
    <property type="term" value="F:leukotriene C4 gamma-glutamyl transferase activity"/>
    <property type="evidence" value="ECO:0007669"/>
    <property type="project" value="UniProtKB-EC"/>
</dbReference>
<feature type="binding site" evidence="5">
    <location>
        <position position="436"/>
    </location>
    <ligand>
        <name>L-glutamate</name>
        <dbReference type="ChEBI" id="CHEBI:29985"/>
    </ligand>
</feature>
<evidence type="ECO:0000256" key="2">
    <source>
        <dbReference type="ARBA" id="ARBA00001089"/>
    </source>
</evidence>
<comment type="similarity">
    <text evidence="6">Belongs to the gamma-glutamyltransferase family.</text>
</comment>
<proteinExistence type="inferred from homology"/>
<comment type="pathway">
    <text evidence="6">Sulfur metabolism; glutathione metabolism.</text>
</comment>
<evidence type="ECO:0000256" key="6">
    <source>
        <dbReference type="RuleBase" id="RU368036"/>
    </source>
</evidence>
<keyword evidence="9" id="KW-1185">Reference proteome</keyword>
<keyword evidence="6" id="KW-0378">Hydrolase</keyword>
<dbReference type="NCBIfam" id="TIGR00066">
    <property type="entry name" value="g_glut_trans"/>
    <property type="match status" value="1"/>
</dbReference>
<evidence type="ECO:0000313" key="9">
    <source>
        <dbReference type="Proteomes" id="UP000054820"/>
    </source>
</evidence>
<protein>
    <recommendedName>
        <fullName evidence="6">Glutathione hydrolase proenzyme</fullName>
        <ecNumber evidence="6">2.3.2.2</ecNumber>
        <ecNumber evidence="6">3.4.19.13</ecNumber>
    </recommendedName>
    <component>
        <recommendedName>
            <fullName evidence="6">Glutathione hydrolase large chain</fullName>
        </recommendedName>
    </component>
    <component>
        <recommendedName>
            <fullName evidence="6">Glutathione hydrolase small chain</fullName>
        </recommendedName>
    </component>
</protein>
<comment type="catalytic activity">
    <reaction evidence="1 6">
        <text>an S-substituted glutathione + H2O = an S-substituted L-cysteinylglycine + L-glutamate</text>
        <dbReference type="Rhea" id="RHEA:59468"/>
        <dbReference type="ChEBI" id="CHEBI:15377"/>
        <dbReference type="ChEBI" id="CHEBI:29985"/>
        <dbReference type="ChEBI" id="CHEBI:90779"/>
        <dbReference type="ChEBI" id="CHEBI:143103"/>
        <dbReference type="EC" id="3.4.19.13"/>
    </reaction>
</comment>
<dbReference type="InterPro" id="IPR043137">
    <property type="entry name" value="GGT_ssub_C"/>
</dbReference>
<feature type="active site" description="Nucleophile" evidence="4">
    <location>
        <position position="353"/>
    </location>
</feature>
<keyword evidence="6 8" id="KW-0808">Transferase</keyword>
<accession>A0A378LC54</accession>
<dbReference type="Proteomes" id="UP000054820">
    <property type="component" value="Unassembled WGS sequence"/>
</dbReference>
<dbReference type="InterPro" id="IPR029055">
    <property type="entry name" value="Ntn_hydrolases_N"/>
</dbReference>
<reference evidence="8 10" key="2">
    <citation type="submission" date="2018-06" db="EMBL/GenBank/DDBJ databases">
        <authorList>
            <consortium name="Pathogen Informatics"/>
            <person name="Doyle S."/>
        </authorList>
    </citation>
    <scope>NUCLEOTIDE SEQUENCE [LARGE SCALE GENOMIC DNA]</scope>
    <source>
        <strain evidence="8 10">NCTC11991</strain>
    </source>
</reference>
<dbReference type="Pfam" id="PF01019">
    <property type="entry name" value="G_glu_transpept"/>
    <property type="match status" value="1"/>
</dbReference>
<evidence type="ECO:0000256" key="5">
    <source>
        <dbReference type="PIRSR" id="PIRSR600101-2"/>
    </source>
</evidence>
<dbReference type="GO" id="GO:0006751">
    <property type="term" value="P:glutathione catabolic process"/>
    <property type="evidence" value="ECO:0007669"/>
    <property type="project" value="UniProtKB-UniRule"/>
</dbReference>
<evidence type="ECO:0000313" key="10">
    <source>
        <dbReference type="Proteomes" id="UP000255110"/>
    </source>
</evidence>
<dbReference type="EMBL" id="UGOY01000001">
    <property type="protein sequence ID" value="STY24277.1"/>
    <property type="molecule type" value="Genomic_DNA"/>
</dbReference>
<dbReference type="SUPFAM" id="SSF56235">
    <property type="entry name" value="N-terminal nucleophile aminohydrolases (Ntn hydrolases)"/>
    <property type="match status" value="1"/>
</dbReference>
<dbReference type="RefSeq" id="WP_238585376.1">
    <property type="nucleotide sequence ID" value="NZ_CAAAIO010000005.1"/>
</dbReference>
<keyword evidence="6" id="KW-0317">Glutathione biosynthesis</keyword>
<dbReference type="EMBL" id="LNYZ01000008">
    <property type="protein sequence ID" value="KTD78632.1"/>
    <property type="molecule type" value="Genomic_DNA"/>
</dbReference>
<sequence length="531" mass="58812">MSGKNQFSNHDMKYPSQRMPIYAKNCVATSQPLAAQVGLQILQNGGNAVDAAIATAITLTVVEPTMNSLGSDVFAMVWDGKHLHGLNASGKSPHVWNRTHFARYKTMPQSGWDTVTVPGAVSGWLALAKEFGRLPFAQLFEQAINYAKNGFLVSPIVAEQWQMYAKSFKNNPEFARAFLPKGRAPNAGELFCFPQYAKTLEQVAQSKGKAFYEGEIAEKIAHYAKQEGALLTLEDLKTHQPHKAIPLKLNYRGYELYELPPNGQGLTVLIALGILHYFDMHQYPVDSADSIHLQIEAMKLAFSDAKRYIADPDFMQIKVEDLLTPEYLSQRAKLIHKKRAQSPEYGIPHEQGTVYLTTSDSKGMMVSFIQSHYLGFGSGVVIPDSGILMQNRGACFTLEPGHPNEVAGNKLPFHTILPGFLFKDNKPLMSFGVMGGHMQAQGHVQVIVRLCDYQQNPQTVLDAPRWYISPDNKISLEASIHPKVIKELIDRGHELVPSPTSIYGGGQAIYCLEEGYMAVSDPRKDGQAVGF</sequence>
<dbReference type="STRING" id="460.Lstg_1101"/>
<dbReference type="GO" id="GO:0036374">
    <property type="term" value="F:glutathione hydrolase activity"/>
    <property type="evidence" value="ECO:0007669"/>
    <property type="project" value="UniProtKB-UniRule"/>
</dbReference>
<dbReference type="InterPro" id="IPR052896">
    <property type="entry name" value="GGT-like_enzyme"/>
</dbReference>
<keyword evidence="6 8" id="KW-0012">Acyltransferase</keyword>